<feature type="transmembrane region" description="Helical" evidence="15">
    <location>
        <begin position="547"/>
        <end position="569"/>
    </location>
</feature>
<feature type="region of interest" description="Disordered" evidence="14">
    <location>
        <begin position="720"/>
        <end position="755"/>
    </location>
</feature>
<dbReference type="GO" id="GO:0015276">
    <property type="term" value="F:ligand-gated monoatomic ion channel activity"/>
    <property type="evidence" value="ECO:0007669"/>
    <property type="project" value="InterPro"/>
</dbReference>
<dbReference type="SMART" id="SM00079">
    <property type="entry name" value="PBPe"/>
    <property type="match status" value="1"/>
</dbReference>
<evidence type="ECO:0000256" key="11">
    <source>
        <dbReference type="ARBA" id="ARBA00023286"/>
    </source>
</evidence>
<dbReference type="InterPro" id="IPR015683">
    <property type="entry name" value="Ionotropic_Glu_rcpt"/>
</dbReference>
<dbReference type="SMART" id="SM00918">
    <property type="entry name" value="Lig_chan-Glu_bd"/>
    <property type="match status" value="1"/>
</dbReference>
<dbReference type="AlphaFoldDB" id="A0A6P4YC18"/>
<dbReference type="GeneID" id="109471756"/>
<evidence type="ECO:0000259" key="17">
    <source>
        <dbReference type="SMART" id="SM00918"/>
    </source>
</evidence>
<evidence type="ECO:0000256" key="14">
    <source>
        <dbReference type="SAM" id="MobiDB-lite"/>
    </source>
</evidence>
<evidence type="ECO:0000256" key="9">
    <source>
        <dbReference type="ARBA" id="ARBA00023180"/>
    </source>
</evidence>
<comment type="subcellular location">
    <subcellularLocation>
        <location evidence="1">Membrane</location>
        <topology evidence="1">Multi-pass membrane protein</topology>
    </subcellularLocation>
    <subcellularLocation>
        <location evidence="13">Postsynaptic cell membrane</location>
    </subcellularLocation>
</comment>
<keyword evidence="12" id="KW-0407">Ion channel</keyword>
<evidence type="ECO:0000256" key="8">
    <source>
        <dbReference type="ARBA" id="ARBA00023170"/>
    </source>
</evidence>
<keyword evidence="10" id="KW-0628">Postsynaptic cell membrane</keyword>
<sequence>MSSVGSSGGCRHHAGCRVCTAGARRAGVPIMALIVIGWTVLPSSTFSVGDHMVDVPIGAVFEANRSTLDEEAFLYAVRQINQGRTVLPKARLVPHVERLHSPDPFLAIQTGCSLLGKGVAAVLSCTSCPANFGLQTVANSLHVPHVFVSQDNCRVMHSRGYTVSMRPSQEEVDRDLVDVITRLKWKSMMILFDDYYDFSHVQSLLSLTRKTFLEVVLLRVEKFTGGNDVTEWQANAKKSPLVEYGGKLRRAVLLCSAENSVRLVKQASGAGILTPEHNWIIANKEVTLETLQSLHTSSDVFTVMRRPLSYNEYTSRFLRHWSTLTTGDQDGRALQDARLSAAYMYDAVHLLASAFSSLLNTRGWIGPNRLTCKTDTSTPWNGGLMFMDALREVQISGVMGRSKFSGSGYNLDAHVQVLQLERRQDRSKMRQEEPFAFRVDTSGGPEFSGFCMDLLKELSIMLDYDYELYEVHDGKYGSRGADGTWSGMVGDVMTGKADFAIGALVLIAAREGVVDFTMRFMDFSLGVLMRQAEEENYFFFLEPFHPKVWLCVAAALLLVCGVLLTLHRLQSNKKTLPTRQSYYTMWFAHSSLLGGHIGLRHVSRKILAGVWWVFAFFLLSSYTAELAAILTVTRMEKNTISSLEDLSSQTDLPYGTVAQSSIAELLSESSLDTYGRMWSFMTSGDYPGTLVSTKDRGIRQAREDASGDLHIVVVPSVQPSAAQHQDEVQKEQAQFYTGAEATDSSQSSKDLSVPL</sequence>
<keyword evidence="8" id="KW-0675">Receptor</keyword>
<evidence type="ECO:0000256" key="4">
    <source>
        <dbReference type="ARBA" id="ARBA00022989"/>
    </source>
</evidence>
<accession>A0A6P4YC18</accession>
<reference evidence="19" key="1">
    <citation type="submission" date="2025-08" db="UniProtKB">
        <authorList>
            <consortium name="RefSeq"/>
        </authorList>
    </citation>
    <scope>IDENTIFICATION</scope>
    <source>
        <tissue evidence="19">Gonad</tissue>
    </source>
</reference>
<dbReference type="Pfam" id="PF01094">
    <property type="entry name" value="ANF_receptor"/>
    <property type="match status" value="1"/>
</dbReference>
<keyword evidence="9" id="KW-0325">Glycoprotein</keyword>
<feature type="compositionally biased region" description="Polar residues" evidence="14">
    <location>
        <begin position="742"/>
        <end position="755"/>
    </location>
</feature>
<evidence type="ECO:0000256" key="5">
    <source>
        <dbReference type="ARBA" id="ARBA00023018"/>
    </source>
</evidence>
<organism evidence="18 19">
    <name type="scientific">Branchiostoma belcheri</name>
    <name type="common">Amphioxus</name>
    <dbReference type="NCBI Taxonomy" id="7741"/>
    <lineage>
        <taxon>Eukaryota</taxon>
        <taxon>Metazoa</taxon>
        <taxon>Chordata</taxon>
        <taxon>Cephalochordata</taxon>
        <taxon>Leptocardii</taxon>
        <taxon>Amphioxiformes</taxon>
        <taxon>Branchiostomatidae</taxon>
        <taxon>Branchiostoma</taxon>
    </lineage>
</organism>
<evidence type="ECO:0000256" key="6">
    <source>
        <dbReference type="ARBA" id="ARBA00023065"/>
    </source>
</evidence>
<dbReference type="InterPro" id="IPR001320">
    <property type="entry name" value="Iontro_rcpt_C"/>
</dbReference>
<keyword evidence="4 15" id="KW-1133">Transmembrane helix</keyword>
<keyword evidence="18" id="KW-1185">Reference proteome</keyword>
<dbReference type="SUPFAM" id="SSF53822">
    <property type="entry name" value="Periplasmic binding protein-like I"/>
    <property type="match status" value="1"/>
</dbReference>
<dbReference type="Gene3D" id="3.40.190.10">
    <property type="entry name" value="Periplasmic binding protein-like II"/>
    <property type="match status" value="2"/>
</dbReference>
<feature type="transmembrane region" description="Helical" evidence="15">
    <location>
        <begin position="611"/>
        <end position="632"/>
    </location>
</feature>
<evidence type="ECO:0000256" key="1">
    <source>
        <dbReference type="ARBA" id="ARBA00004141"/>
    </source>
</evidence>
<keyword evidence="6" id="KW-0406">Ion transport</keyword>
<keyword evidence="2" id="KW-0813">Transport</keyword>
<dbReference type="GO" id="GO:0045211">
    <property type="term" value="C:postsynaptic membrane"/>
    <property type="evidence" value="ECO:0007669"/>
    <property type="project" value="UniProtKB-SubCell"/>
</dbReference>
<dbReference type="Gene3D" id="3.40.50.2300">
    <property type="match status" value="2"/>
</dbReference>
<evidence type="ECO:0000256" key="10">
    <source>
        <dbReference type="ARBA" id="ARBA00023257"/>
    </source>
</evidence>
<dbReference type="OrthoDB" id="5984008at2759"/>
<evidence type="ECO:0000313" key="19">
    <source>
        <dbReference type="RefSeq" id="XP_019626670.1"/>
    </source>
</evidence>
<feature type="domain" description="Ionotropic glutamate receptor C-terminal" evidence="16">
    <location>
        <begin position="426"/>
        <end position="738"/>
    </location>
</feature>
<dbReference type="PANTHER" id="PTHR18966">
    <property type="entry name" value="IONOTROPIC GLUTAMATE RECEPTOR"/>
    <property type="match status" value="1"/>
</dbReference>
<keyword evidence="11" id="KW-1071">Ligand-gated ion channel</keyword>
<dbReference type="KEGG" id="bbel:109471756"/>
<dbReference type="InterPro" id="IPR001828">
    <property type="entry name" value="ANF_lig-bd_rcpt"/>
</dbReference>
<keyword evidence="7 15" id="KW-0472">Membrane</keyword>
<feature type="domain" description="Ionotropic glutamate receptor L-glutamate and glycine-binding" evidence="17">
    <location>
        <begin position="434"/>
        <end position="494"/>
    </location>
</feature>
<keyword evidence="5" id="KW-0770">Synapse</keyword>
<dbReference type="FunFam" id="3.40.190.10:FF:000024">
    <property type="entry name" value="Glutamate receptor, ionotropic, delta 1"/>
    <property type="match status" value="1"/>
</dbReference>
<evidence type="ECO:0000313" key="18">
    <source>
        <dbReference type="Proteomes" id="UP000515135"/>
    </source>
</evidence>
<evidence type="ECO:0000256" key="15">
    <source>
        <dbReference type="SAM" id="Phobius"/>
    </source>
</evidence>
<dbReference type="Gene3D" id="1.10.287.70">
    <property type="match status" value="1"/>
</dbReference>
<evidence type="ECO:0000259" key="16">
    <source>
        <dbReference type="SMART" id="SM00079"/>
    </source>
</evidence>
<gene>
    <name evidence="19" type="primary">LOC109471756</name>
</gene>
<dbReference type="InterPro" id="IPR019594">
    <property type="entry name" value="Glu/Gly-bd"/>
</dbReference>
<proteinExistence type="predicted"/>
<name>A0A6P4YC18_BRABE</name>
<dbReference type="Proteomes" id="UP000515135">
    <property type="component" value="Unplaced"/>
</dbReference>
<keyword evidence="3 15" id="KW-0812">Transmembrane</keyword>
<dbReference type="Pfam" id="PF10613">
    <property type="entry name" value="Lig_chan-Glu_bd"/>
    <property type="match status" value="1"/>
</dbReference>
<protein>
    <submittedName>
        <fullName evidence="19">Glutamate receptor ionotropic, delta-2-like</fullName>
    </submittedName>
</protein>
<dbReference type="SUPFAM" id="SSF53850">
    <property type="entry name" value="Periplasmic binding protein-like II"/>
    <property type="match status" value="1"/>
</dbReference>
<dbReference type="InterPro" id="IPR028082">
    <property type="entry name" value="Peripla_BP_I"/>
</dbReference>
<dbReference type="Pfam" id="PF00060">
    <property type="entry name" value="Lig_chan"/>
    <property type="match status" value="1"/>
</dbReference>
<evidence type="ECO:0000256" key="3">
    <source>
        <dbReference type="ARBA" id="ARBA00022692"/>
    </source>
</evidence>
<evidence type="ECO:0000256" key="2">
    <source>
        <dbReference type="ARBA" id="ARBA00022448"/>
    </source>
</evidence>
<evidence type="ECO:0000256" key="13">
    <source>
        <dbReference type="ARBA" id="ARBA00034100"/>
    </source>
</evidence>
<evidence type="ECO:0000256" key="7">
    <source>
        <dbReference type="ARBA" id="ARBA00023136"/>
    </source>
</evidence>
<evidence type="ECO:0000256" key="12">
    <source>
        <dbReference type="ARBA" id="ARBA00023303"/>
    </source>
</evidence>
<dbReference type="RefSeq" id="XP_019626670.1">
    <property type="nucleotide sequence ID" value="XM_019771111.1"/>
</dbReference>